<dbReference type="InterPro" id="IPR025948">
    <property type="entry name" value="HTH-like_dom"/>
</dbReference>
<reference evidence="2 3" key="1">
    <citation type="submission" date="2020-05" db="EMBL/GenBank/DDBJ databases">
        <title>Horizontal transmission and recombination maintain forever young bacterial symbiont genomes.</title>
        <authorList>
            <person name="Russell S.L."/>
            <person name="Pepper-Tunick E."/>
            <person name="Svedberg J."/>
            <person name="Byrne A."/>
            <person name="Ruelas Castillo J."/>
            <person name="Vollmers C."/>
            <person name="Beinart R.A."/>
            <person name="Corbett-Detig R."/>
        </authorList>
    </citation>
    <scope>NUCLEOTIDE SEQUENCE [LARGE SCALE GENOMIC DNA]</scope>
    <source>
        <strain evidence="2">4727-3</strain>
    </source>
</reference>
<dbReference type="EMBL" id="JACCHS010000016">
    <property type="protein sequence ID" value="NYT46566.1"/>
    <property type="molecule type" value="Genomic_DNA"/>
</dbReference>
<evidence type="ECO:0000259" key="1">
    <source>
        <dbReference type="Pfam" id="PF13276"/>
    </source>
</evidence>
<sequence length="97" mass="11424">MRHLDGLHLLYPFYGARRLRDAIVDDHGLIVNRKLVRRLMILMDIQAIFPDNKGTSKPDKVHRIYPYLLKNLEIYHSNRVVVKILPYLPRAPGFSLF</sequence>
<name>A0A7Z0SD47_9GAMM</name>
<feature type="domain" description="HTH-like" evidence="1">
    <location>
        <begin position="12"/>
        <end position="49"/>
    </location>
</feature>
<protein>
    <submittedName>
        <fullName evidence="2">Transposase</fullName>
    </submittedName>
</protein>
<gene>
    <name evidence="2" type="ORF">H0A75_01605</name>
</gene>
<dbReference type="Pfam" id="PF13276">
    <property type="entry name" value="HTH_21"/>
    <property type="match status" value="1"/>
</dbReference>
<accession>A0A7Z0SD47</accession>
<dbReference type="Proteomes" id="UP000537890">
    <property type="component" value="Unassembled WGS sequence"/>
</dbReference>
<comment type="caution">
    <text evidence="2">The sequence shown here is derived from an EMBL/GenBank/DDBJ whole genome shotgun (WGS) entry which is preliminary data.</text>
</comment>
<organism evidence="2 3">
    <name type="scientific">Candidatus Methanofishera endochildressiae</name>
    <dbReference type="NCBI Taxonomy" id="2738884"/>
    <lineage>
        <taxon>Bacteria</taxon>
        <taxon>Pseudomonadati</taxon>
        <taxon>Pseudomonadota</taxon>
        <taxon>Gammaproteobacteria</taxon>
        <taxon>Candidatus Methanofishera</taxon>
    </lineage>
</organism>
<proteinExistence type="predicted"/>
<evidence type="ECO:0000313" key="2">
    <source>
        <dbReference type="EMBL" id="NYT46566.1"/>
    </source>
</evidence>
<dbReference type="AlphaFoldDB" id="A0A7Z0SD47"/>
<evidence type="ECO:0000313" key="3">
    <source>
        <dbReference type="Proteomes" id="UP000537890"/>
    </source>
</evidence>